<dbReference type="FunFam" id="3.30.300.30:FF:000001">
    <property type="entry name" value="DIP2 disco-interacting protein 2 homolog C"/>
    <property type="match status" value="1"/>
</dbReference>
<feature type="domain" description="AMP-dependent synthetase/ligase" evidence="3">
    <location>
        <begin position="1387"/>
        <end position="1694"/>
    </location>
</feature>
<dbReference type="Gene3D" id="3.30.300.30">
    <property type="match status" value="2"/>
</dbReference>
<gene>
    <name evidence="5" type="ORF">P879_04905</name>
</gene>
<dbReference type="EMBL" id="JTDF01022069">
    <property type="protein sequence ID" value="KAF8561000.1"/>
    <property type="molecule type" value="Genomic_DNA"/>
</dbReference>
<dbReference type="PANTHER" id="PTHR22754">
    <property type="entry name" value="DISCO-INTERACTING PROTEIN 2 DIP2 -RELATED"/>
    <property type="match status" value="1"/>
</dbReference>
<dbReference type="Pfam" id="PF00501">
    <property type="entry name" value="AMP-binding"/>
    <property type="match status" value="3"/>
</dbReference>
<feature type="region of interest" description="Disordered" evidence="2">
    <location>
        <begin position="153"/>
        <end position="216"/>
    </location>
</feature>
<dbReference type="Pfam" id="PF23024">
    <property type="entry name" value="AMP-dom_DIP2-like"/>
    <property type="match status" value="1"/>
</dbReference>
<reference evidence="5 6" key="1">
    <citation type="submission" date="2019-07" db="EMBL/GenBank/DDBJ databases">
        <title>Annotation for the trematode Paragonimus westermani.</title>
        <authorList>
            <person name="Choi Y.-J."/>
        </authorList>
    </citation>
    <scope>NUCLEOTIDE SEQUENCE [LARGE SCALE GENOMIC DNA]</scope>
    <source>
        <strain evidence="5">180907_Pwestermani</strain>
    </source>
</reference>
<feature type="region of interest" description="Disordered" evidence="2">
    <location>
        <begin position="28"/>
        <end position="49"/>
    </location>
</feature>
<accession>A0A8T0CZB5</accession>
<evidence type="ECO:0000256" key="1">
    <source>
        <dbReference type="ARBA" id="ARBA00007735"/>
    </source>
</evidence>
<keyword evidence="6" id="KW-1185">Reference proteome</keyword>
<comment type="caution">
    <text evidence="5">The sequence shown here is derived from an EMBL/GenBank/DDBJ whole genome shotgun (WGS) entry which is preliminary data.</text>
</comment>
<proteinExistence type="inferred from homology"/>
<feature type="region of interest" description="Disordered" evidence="2">
    <location>
        <begin position="1315"/>
        <end position="1358"/>
    </location>
</feature>
<feature type="compositionally biased region" description="Polar residues" evidence="2">
    <location>
        <begin position="1319"/>
        <end position="1336"/>
    </location>
</feature>
<dbReference type="InterPro" id="IPR045851">
    <property type="entry name" value="AMP-bd_C_sf"/>
</dbReference>
<feature type="compositionally biased region" description="Polar residues" evidence="2">
    <location>
        <begin position="33"/>
        <end position="45"/>
    </location>
</feature>
<feature type="domain" description="AMP-dependent synthetase/ligase" evidence="3">
    <location>
        <begin position="1231"/>
        <end position="1312"/>
    </location>
</feature>
<dbReference type="Gene3D" id="3.40.50.12780">
    <property type="entry name" value="N-terminal domain of ligase-like"/>
    <property type="match status" value="3"/>
</dbReference>
<feature type="compositionally biased region" description="Acidic residues" evidence="2">
    <location>
        <begin position="175"/>
        <end position="185"/>
    </location>
</feature>
<feature type="domain" description="AMP-dependent synthetase/ligase" evidence="3">
    <location>
        <begin position="550"/>
        <end position="891"/>
    </location>
</feature>
<evidence type="ECO:0000313" key="6">
    <source>
        <dbReference type="Proteomes" id="UP000699462"/>
    </source>
</evidence>
<dbReference type="InterPro" id="IPR042099">
    <property type="entry name" value="ANL_N_sf"/>
</dbReference>
<name>A0A8T0CZB5_9TREM</name>
<dbReference type="Proteomes" id="UP000699462">
    <property type="component" value="Unassembled WGS sequence"/>
</dbReference>
<dbReference type="SUPFAM" id="SSF56801">
    <property type="entry name" value="Acetyl-CoA synthetase-like"/>
    <property type="match status" value="3"/>
</dbReference>
<evidence type="ECO:0008006" key="7">
    <source>
        <dbReference type="Google" id="ProtNLM"/>
    </source>
</evidence>
<organism evidence="5 6">
    <name type="scientific">Paragonimus westermani</name>
    <dbReference type="NCBI Taxonomy" id="34504"/>
    <lineage>
        <taxon>Eukaryota</taxon>
        <taxon>Metazoa</taxon>
        <taxon>Spiralia</taxon>
        <taxon>Lophotrochozoa</taxon>
        <taxon>Platyhelminthes</taxon>
        <taxon>Trematoda</taxon>
        <taxon>Digenea</taxon>
        <taxon>Plagiorchiida</taxon>
        <taxon>Troglotremata</taxon>
        <taxon>Troglotrematidae</taxon>
        <taxon>Paragonimus</taxon>
    </lineage>
</organism>
<feature type="region of interest" description="Disordered" evidence="2">
    <location>
        <begin position="261"/>
        <end position="286"/>
    </location>
</feature>
<evidence type="ECO:0000256" key="2">
    <source>
        <dbReference type="SAM" id="MobiDB-lite"/>
    </source>
</evidence>
<feature type="domain" description="AMP-binding enzyme C-terminal" evidence="4">
    <location>
        <begin position="1771"/>
        <end position="1874"/>
    </location>
</feature>
<feature type="region of interest" description="Disordered" evidence="2">
    <location>
        <begin position="74"/>
        <end position="94"/>
    </location>
</feature>
<comment type="similarity">
    <text evidence="1">Belongs to the DIP2 family.</text>
</comment>
<dbReference type="InterPro" id="IPR025110">
    <property type="entry name" value="AMP-bd_C"/>
</dbReference>
<dbReference type="OrthoDB" id="69964at2759"/>
<evidence type="ECO:0000313" key="5">
    <source>
        <dbReference type="EMBL" id="KAF8561000.1"/>
    </source>
</evidence>
<evidence type="ECO:0000259" key="3">
    <source>
        <dbReference type="Pfam" id="PF00501"/>
    </source>
</evidence>
<dbReference type="PANTHER" id="PTHR22754:SF32">
    <property type="entry name" value="DISCO-INTERACTING PROTEIN 2"/>
    <property type="match status" value="1"/>
</dbReference>
<protein>
    <recommendedName>
        <fullName evidence="7">Disco-interacting protein 2</fullName>
    </recommendedName>
</protein>
<feature type="non-terminal residue" evidence="5">
    <location>
        <position position="1882"/>
    </location>
</feature>
<dbReference type="InterPro" id="IPR000873">
    <property type="entry name" value="AMP-dep_synth/lig_dom"/>
</dbReference>
<sequence>VNLFFTGDITEKGYQKKKSKLLAPFFRSREGRSSPTNSSPGSHTSGVHLPCGAVQLPGLSGNGFDHRLIQLRSVASSSSSDDTSETTDDQRPSANVAEQDLAVVAAAAAAGPPPLRPQNRRYFREDNRYRSDIREEAVREALEKSRRQRLDALLPNKRRDNGRLSSGDVRCDAPITDDSEEDDLSSESSAALAPNQSADHSTPVPPSSMPLGVNGSSGCDPIRFNVNHAPSRPHTNGAVDSYEQVPGCSEFPVDQSSFLSSHHPAFNDGRRAPHSSDLVPGAGLSSSDSFEQLAAQAAAQLSVHHLPCDSIQTPIQPPCSQTAFSASPCSTSPVVYNNIASDHSAFTPNAYPNKPRVFGGISVLPSISTSTPKTTTVTVSSSAGQPLGLLEPSVSTHSFQGWSDAQLASGSTVPVGGVSSQGYSSTDSFSVHASAGDRTDTADISHIQPVGQPDRGLICPTRVSEKIQQLVNTLKRPKRRPLPEYFLDDEDQVLIRPVVDASAPRPLGPPSQPLRGEELVVPSGLPRNLESALQRYAGLSCKTPVLTCLDVGGRPTQVLTYAKLLQRSIRIAYMLLNKLGHRGEQSLKPRDRVALVYANNEPISFLAAFYGCVLASVVPIAIEVPLARRDSSCQSMGFLLNSQDARVVLASEQCYKALQRGPSGDIITYAGWPRVTWINTDHHGGGSKPPKDWILPDRLSNEESLYMEYTFTKDGSVHAVMVSRRAALAHCRALTAACNYSEDDVVVCVVDCRREIGLWHAVLTSIFNGLHVIFVPYSVMQVDPGSWLRMVTKYRASVAIVKSRDMHWALLAERDHSNVNLSSLRMLLIADGSNPWSLNACDSFVQKFRSRGFQAEAVCPTAGSPETLTVCLRRPPPNHTALGTAANGKLFPNGLHNTSMGSGPIGPVSAAVRGVISIHSLTYSVVRVDSEDSLTSLALQDCGQVLPGASAVVVRLGPKPVLCRTDELGEVCVAADYTGSGYWGLRGQTGTHFHVEPVHEDGTPINSPGMVTYTRSGFLGFPGPSSSGSLIFICGSVSGLMTVAGRRHNADDIIATVLAVQPTKIVYRGRIAVFALELLKDERIVIVAELRQGYSEEAAFTWMSLVIQAVDSIHQVSIYSLALVQQSSLPRTPFGGINYHAVKRLFSEGQLHPCVLLLCPHSAIQNLPQPRQPRPSLVGPSAIMCGQVVQGVRMAEARGRPIPPCTSAPSVGPTPSAPDGRFQLLTEILIWRATHTPDDRLFTVYNPKGQEACTLTCAQLLRRSERLGCMLLEKAKANVGTVIALVYPPGTEMICAFYACLLIGAIPVPVRPPARLDSSAPSTNPISPSMPGSNMHLSGPPGSGSASGLSQPGLGGSSLSTSGSWANIHFRPAAPSFEASMELVWNVVKHSNASAILTQQSFVKLLKSKEVTSKIPFNNWPLVLDSEESFRKKVTPLHQNPCMEQPVAYLDFTTSTTGTVTGIRVTHQVVHALCRAQKVQCEFYPTREVVLSLDPYSGLGFTLWALTSVYCGHHSILVPPSVSEVVPDLWLTVCSQRKVRDAFCSHFTMELGTRHMTKHMSMQKYRDLSLASLRSLVVVAEERPRVQLTATFTKLFAGFGLVSRAVSTSFGCRVNLAMCLQGASSPESTTVYVDRISLRNDRIKLLEKGSPHSLCLMESGKLLPGVHVAIANPDTLGQCADSQLGEIWVSSPHNSTELLGPFENASLTRASHTQPSPNGNPDGALRARLVTGDTERVYARTGFLGFVRRTELTQSDGELHDAIFVVGSLEEAIMLRGMRFHPIDMENTVMRAHKKICECAVFTWSNLLVVVAELVGEENEAMDLVHPITAHVLAEHQLIVGVVVVTDPGTVPVNSCGEKQRILLRDSFVNDKLNPIYVSYNM</sequence>
<evidence type="ECO:0000259" key="4">
    <source>
        <dbReference type="Pfam" id="PF23024"/>
    </source>
</evidence>
<feature type="compositionally biased region" description="Low complexity" evidence="2">
    <location>
        <begin position="1337"/>
        <end position="1358"/>
    </location>
</feature>